<reference evidence="3 4" key="1">
    <citation type="submission" date="2019-10" db="EMBL/GenBank/DDBJ databases">
        <title>Streptomyces tenebrisbrunneis sp.nov., an endogenous actinomycete isolated from of Lycium ruthenicum.</title>
        <authorList>
            <person name="Ma L."/>
        </authorList>
    </citation>
    <scope>NUCLEOTIDE SEQUENCE [LARGE SCALE GENOMIC DNA]</scope>
    <source>
        <strain evidence="3 4">TRM 66187</strain>
    </source>
</reference>
<feature type="transmembrane region" description="Helical" evidence="2">
    <location>
        <begin position="256"/>
        <end position="277"/>
    </location>
</feature>
<evidence type="ECO:0000256" key="2">
    <source>
        <dbReference type="SAM" id="Phobius"/>
    </source>
</evidence>
<dbReference type="Proteomes" id="UP000621266">
    <property type="component" value="Unassembled WGS sequence"/>
</dbReference>
<feature type="transmembrane region" description="Helical" evidence="2">
    <location>
        <begin position="123"/>
        <end position="144"/>
    </location>
</feature>
<feature type="transmembrane region" description="Helical" evidence="2">
    <location>
        <begin position="284"/>
        <end position="302"/>
    </location>
</feature>
<evidence type="ECO:0000313" key="4">
    <source>
        <dbReference type="Proteomes" id="UP000621266"/>
    </source>
</evidence>
<accession>A0ABQ7FNZ7</accession>
<feature type="transmembrane region" description="Helical" evidence="2">
    <location>
        <begin position="206"/>
        <end position="224"/>
    </location>
</feature>
<feature type="transmembrane region" description="Helical" evidence="2">
    <location>
        <begin position="87"/>
        <end position="108"/>
    </location>
</feature>
<comment type="caution">
    <text evidence="3">The sequence shown here is derived from an EMBL/GenBank/DDBJ whole genome shotgun (WGS) entry which is preliminary data.</text>
</comment>
<feature type="transmembrane region" description="Helical" evidence="2">
    <location>
        <begin position="60"/>
        <end position="80"/>
    </location>
</feature>
<feature type="compositionally biased region" description="Pro residues" evidence="1">
    <location>
        <begin position="357"/>
        <end position="373"/>
    </location>
</feature>
<keyword evidence="2" id="KW-0472">Membrane</keyword>
<proteinExistence type="predicted"/>
<dbReference type="RefSeq" id="WP_098755068.1">
    <property type="nucleotide sequence ID" value="NZ_WHPN01000077.1"/>
</dbReference>
<evidence type="ECO:0000256" key="1">
    <source>
        <dbReference type="SAM" id="MobiDB-lite"/>
    </source>
</evidence>
<protein>
    <submittedName>
        <fullName evidence="3">Uncharacterized protein</fullName>
    </submittedName>
</protein>
<gene>
    <name evidence="3" type="ORF">GCU69_03965</name>
</gene>
<sequence>MGQRRTLARGTRVLGALLCGLLALTGLGWTVRDLAAAAEPGHLWWSWAGLPVRPGGDVPVTSLTDLFLCTVQAAACVTALRSRRSAAAALAAAGAATVALRLPGLWILRRDEVPPSGAGLRDAALLTAAGGLLLGLALVLLAALGRRAVPDGPVTTGPEVYVTSGFGPFTPGGGYAPPVSFGAAVGGPAGYGDGERSRPRGTAVRAATAVLLTALAAAGAGWQVHRWREWGSDTYARQLTGGPRELHALLQPPAAWTAWTAVALALAAAVAVVARAVSARPPAGAAGALFLLLGVAAFSAQLRVRLYDRLFSLPAEQLLEVLTGLFLLFAGALVLLLTASLPREPSGAGEAAVPAPRALPPGPPPPSPRPPGW</sequence>
<organism evidence="3 4">
    <name type="scientific">Streptomyces lycii</name>
    <dbReference type="NCBI Taxonomy" id="2654337"/>
    <lineage>
        <taxon>Bacteria</taxon>
        <taxon>Bacillati</taxon>
        <taxon>Actinomycetota</taxon>
        <taxon>Actinomycetes</taxon>
        <taxon>Kitasatosporales</taxon>
        <taxon>Streptomycetaceae</taxon>
        <taxon>Streptomyces</taxon>
    </lineage>
</organism>
<keyword evidence="2" id="KW-0812">Transmembrane</keyword>
<feature type="region of interest" description="Disordered" evidence="1">
    <location>
        <begin position="344"/>
        <end position="373"/>
    </location>
</feature>
<dbReference type="EMBL" id="WHPN01000077">
    <property type="protein sequence ID" value="KAF4410395.1"/>
    <property type="molecule type" value="Genomic_DNA"/>
</dbReference>
<evidence type="ECO:0000313" key="3">
    <source>
        <dbReference type="EMBL" id="KAF4410395.1"/>
    </source>
</evidence>
<keyword evidence="4" id="KW-1185">Reference proteome</keyword>
<feature type="transmembrane region" description="Helical" evidence="2">
    <location>
        <begin position="322"/>
        <end position="341"/>
    </location>
</feature>
<keyword evidence="2" id="KW-1133">Transmembrane helix</keyword>
<name>A0ABQ7FNZ7_9ACTN</name>